<protein>
    <submittedName>
        <fullName evidence="2">EGF-like repeat and discoidin I-like domain-containing protein 3</fullName>
    </submittedName>
</protein>
<name>A0A9Q1CD18_HOLLE</name>
<comment type="caution">
    <text evidence="2">The sequence shown here is derived from an EMBL/GenBank/DDBJ whole genome shotgun (WGS) entry which is preliminary data.</text>
</comment>
<dbReference type="SMART" id="SM00231">
    <property type="entry name" value="FA58C"/>
    <property type="match status" value="1"/>
</dbReference>
<dbReference type="Pfam" id="PF00754">
    <property type="entry name" value="F5_F8_type_C"/>
    <property type="match status" value="1"/>
</dbReference>
<dbReference type="OrthoDB" id="5985199at2759"/>
<dbReference type="Gene3D" id="2.60.120.260">
    <property type="entry name" value="Galactose-binding domain-like"/>
    <property type="match status" value="1"/>
</dbReference>
<dbReference type="InterPro" id="IPR000421">
    <property type="entry name" value="FA58C"/>
</dbReference>
<gene>
    <name evidence="2" type="ORF">HOLleu_09518</name>
</gene>
<dbReference type="SUPFAM" id="SSF49785">
    <property type="entry name" value="Galactose-binding domain-like"/>
    <property type="match status" value="1"/>
</dbReference>
<evidence type="ECO:0000259" key="1">
    <source>
        <dbReference type="PROSITE" id="PS50022"/>
    </source>
</evidence>
<keyword evidence="3" id="KW-1185">Reference proteome</keyword>
<dbReference type="PANTHER" id="PTHR24543">
    <property type="entry name" value="MULTICOPPER OXIDASE-RELATED"/>
    <property type="match status" value="1"/>
</dbReference>
<dbReference type="EMBL" id="JAIZAY010000004">
    <property type="protein sequence ID" value="KAJ8042696.1"/>
    <property type="molecule type" value="Genomic_DNA"/>
</dbReference>
<sequence>MSQPRLVIVVTTYPAGLLLSRLTTTNLQEVLLAGPPDPVMKQEFEVERHVGVILFRDQWIQVDFGSPRRVTGVLLQGGSLNAGDKQWVKSFKVLFRDGEFEESDSTPVINGTFDRDTVVRRYLDPPITARFFRIKPVTWSGYITLRFDLLGCDV</sequence>
<dbReference type="CDD" id="cd00057">
    <property type="entry name" value="FA58C"/>
    <property type="match status" value="1"/>
</dbReference>
<feature type="domain" description="F5/8 type C" evidence="1">
    <location>
        <begin position="57"/>
        <end position="152"/>
    </location>
</feature>
<organism evidence="2 3">
    <name type="scientific">Holothuria leucospilota</name>
    <name type="common">Black long sea cucumber</name>
    <name type="synonym">Mertensiothuria leucospilota</name>
    <dbReference type="NCBI Taxonomy" id="206669"/>
    <lineage>
        <taxon>Eukaryota</taxon>
        <taxon>Metazoa</taxon>
        <taxon>Echinodermata</taxon>
        <taxon>Eleutherozoa</taxon>
        <taxon>Echinozoa</taxon>
        <taxon>Holothuroidea</taxon>
        <taxon>Aspidochirotacea</taxon>
        <taxon>Aspidochirotida</taxon>
        <taxon>Holothuriidae</taxon>
        <taxon>Holothuria</taxon>
    </lineage>
</organism>
<reference evidence="2" key="1">
    <citation type="submission" date="2021-10" db="EMBL/GenBank/DDBJ databases">
        <title>Tropical sea cucumber genome reveals ecological adaptation and Cuvierian tubules defense mechanism.</title>
        <authorList>
            <person name="Chen T."/>
        </authorList>
    </citation>
    <scope>NUCLEOTIDE SEQUENCE</scope>
    <source>
        <strain evidence="2">Nanhai2018</strain>
        <tissue evidence="2">Muscle</tissue>
    </source>
</reference>
<dbReference type="AlphaFoldDB" id="A0A9Q1CD18"/>
<dbReference type="InterPro" id="IPR008979">
    <property type="entry name" value="Galactose-bd-like_sf"/>
</dbReference>
<evidence type="ECO:0000313" key="3">
    <source>
        <dbReference type="Proteomes" id="UP001152320"/>
    </source>
</evidence>
<dbReference type="Proteomes" id="UP001152320">
    <property type="component" value="Chromosome 4"/>
</dbReference>
<dbReference type="PROSITE" id="PS50022">
    <property type="entry name" value="FA58C_3"/>
    <property type="match status" value="1"/>
</dbReference>
<accession>A0A9Q1CD18</accession>
<evidence type="ECO:0000313" key="2">
    <source>
        <dbReference type="EMBL" id="KAJ8042696.1"/>
    </source>
</evidence>
<proteinExistence type="predicted"/>